<organism evidence="2 3">
    <name type="scientific">Planosporangium thailandense</name>
    <dbReference type="NCBI Taxonomy" id="765197"/>
    <lineage>
        <taxon>Bacteria</taxon>
        <taxon>Bacillati</taxon>
        <taxon>Actinomycetota</taxon>
        <taxon>Actinomycetes</taxon>
        <taxon>Micromonosporales</taxon>
        <taxon>Micromonosporaceae</taxon>
        <taxon>Planosporangium</taxon>
    </lineage>
</organism>
<proteinExistence type="predicted"/>
<name>A0ABX0Y313_9ACTN</name>
<keyword evidence="3" id="KW-1185">Reference proteome</keyword>
<dbReference type="EMBL" id="JAATVY010000018">
    <property type="protein sequence ID" value="NJC72408.1"/>
    <property type="molecule type" value="Genomic_DNA"/>
</dbReference>
<reference evidence="2 3" key="1">
    <citation type="submission" date="2020-03" db="EMBL/GenBank/DDBJ databases">
        <title>WGS of the type strain of Planosporangium spp.</title>
        <authorList>
            <person name="Thawai C."/>
        </authorList>
    </citation>
    <scope>NUCLEOTIDE SEQUENCE [LARGE SCALE GENOMIC DNA]</scope>
    <source>
        <strain evidence="2 3">TBRC 5610</strain>
    </source>
</reference>
<protein>
    <submittedName>
        <fullName evidence="2">Uncharacterized protein</fullName>
    </submittedName>
</protein>
<evidence type="ECO:0000313" key="2">
    <source>
        <dbReference type="EMBL" id="NJC72408.1"/>
    </source>
</evidence>
<feature type="region of interest" description="Disordered" evidence="1">
    <location>
        <begin position="1"/>
        <end position="34"/>
    </location>
</feature>
<gene>
    <name evidence="2" type="ORF">HC031_22195</name>
</gene>
<dbReference type="RefSeq" id="WP_167927314.1">
    <property type="nucleotide sequence ID" value="NZ_JAATVY010000018.1"/>
</dbReference>
<comment type="caution">
    <text evidence="2">The sequence shown here is derived from an EMBL/GenBank/DDBJ whole genome shotgun (WGS) entry which is preliminary data.</text>
</comment>
<dbReference type="Proteomes" id="UP000722989">
    <property type="component" value="Unassembled WGS sequence"/>
</dbReference>
<evidence type="ECO:0000256" key="1">
    <source>
        <dbReference type="SAM" id="MobiDB-lite"/>
    </source>
</evidence>
<evidence type="ECO:0000313" key="3">
    <source>
        <dbReference type="Proteomes" id="UP000722989"/>
    </source>
</evidence>
<sequence length="82" mass="8526">MAAKLGSVARAGQVRGGAIPADATPPVQPPAPDRRRSAAVIFNGSAVPRSARLAAGVDPWIERNRQVRRRDAVAGGGRGYLL</sequence>
<accession>A0ABX0Y313</accession>